<dbReference type="Proteomes" id="UP000248917">
    <property type="component" value="Unassembled WGS sequence"/>
</dbReference>
<sequence>MLSPGTSFPEVDLFDLQDKLIHLVCFFIQAYLWCGIGVEKSNKGRLNKRVWINFLLFGILIGAVFETAQYYIPFRSFDWMDMTVNMIGGILGLLGYLKWPTIKFILD</sequence>
<keyword evidence="1" id="KW-0812">Transmembrane</keyword>
<accession>A0A326RWB1</accession>
<reference evidence="3 4" key="1">
    <citation type="submission" date="2018-06" db="EMBL/GenBank/DDBJ databases">
        <title>Genomic Encyclopedia of Archaeal and Bacterial Type Strains, Phase II (KMG-II): from individual species to whole genera.</title>
        <authorList>
            <person name="Goeker M."/>
        </authorList>
    </citation>
    <scope>NUCLEOTIDE SEQUENCE [LARGE SCALE GENOMIC DNA]</scope>
    <source>
        <strain evidence="3 4">T4</strain>
    </source>
</reference>
<proteinExistence type="predicted"/>
<feature type="transmembrane region" description="Helical" evidence="1">
    <location>
        <begin position="20"/>
        <end position="38"/>
    </location>
</feature>
<dbReference type="NCBIfam" id="NF037970">
    <property type="entry name" value="vanZ_1"/>
    <property type="match status" value="1"/>
</dbReference>
<dbReference type="AlphaFoldDB" id="A0A326RWB1"/>
<evidence type="ECO:0000256" key="1">
    <source>
        <dbReference type="SAM" id="Phobius"/>
    </source>
</evidence>
<keyword evidence="1" id="KW-0472">Membrane</keyword>
<comment type="caution">
    <text evidence="3">The sequence shown here is derived from an EMBL/GenBank/DDBJ whole genome shotgun (WGS) entry which is preliminary data.</text>
</comment>
<feature type="transmembrane region" description="Helical" evidence="1">
    <location>
        <begin position="84"/>
        <end position="106"/>
    </location>
</feature>
<feature type="transmembrane region" description="Helical" evidence="1">
    <location>
        <begin position="50"/>
        <end position="72"/>
    </location>
</feature>
<evidence type="ECO:0000313" key="4">
    <source>
        <dbReference type="Proteomes" id="UP000248917"/>
    </source>
</evidence>
<dbReference type="EMBL" id="QKTX01000003">
    <property type="protein sequence ID" value="PZV85480.1"/>
    <property type="molecule type" value="Genomic_DNA"/>
</dbReference>
<organism evidence="3 4">
    <name type="scientific">Algoriphagus aquaeductus</name>
    <dbReference type="NCBI Taxonomy" id="475299"/>
    <lineage>
        <taxon>Bacteria</taxon>
        <taxon>Pseudomonadati</taxon>
        <taxon>Bacteroidota</taxon>
        <taxon>Cytophagia</taxon>
        <taxon>Cytophagales</taxon>
        <taxon>Cyclobacteriaceae</taxon>
        <taxon>Algoriphagus</taxon>
    </lineage>
</organism>
<dbReference type="PANTHER" id="PTHR28008:SF1">
    <property type="entry name" value="DOMAIN PROTEIN, PUTATIVE (AFU_ORTHOLOGUE AFUA_3G10980)-RELATED"/>
    <property type="match status" value="1"/>
</dbReference>
<evidence type="ECO:0000313" key="3">
    <source>
        <dbReference type="EMBL" id="PZV85480.1"/>
    </source>
</evidence>
<dbReference type="InterPro" id="IPR006976">
    <property type="entry name" value="VanZ-like"/>
</dbReference>
<keyword evidence="1" id="KW-1133">Transmembrane helix</keyword>
<gene>
    <name evidence="3" type="ORF">CLV31_103272</name>
</gene>
<protein>
    <submittedName>
        <fullName evidence="3">VanZ like protein</fullName>
    </submittedName>
</protein>
<dbReference type="Pfam" id="PF04892">
    <property type="entry name" value="VanZ"/>
    <property type="match status" value="1"/>
</dbReference>
<dbReference type="PANTHER" id="PTHR28008">
    <property type="entry name" value="DOMAIN PROTEIN, PUTATIVE (AFU_ORTHOLOGUE AFUA_3G10980)-RELATED"/>
    <property type="match status" value="1"/>
</dbReference>
<feature type="domain" description="VanZ-like" evidence="2">
    <location>
        <begin position="19"/>
        <end position="97"/>
    </location>
</feature>
<keyword evidence="4" id="KW-1185">Reference proteome</keyword>
<evidence type="ECO:0000259" key="2">
    <source>
        <dbReference type="Pfam" id="PF04892"/>
    </source>
</evidence>
<name>A0A326RWB1_9BACT</name>